<dbReference type="InterPro" id="IPR010131">
    <property type="entry name" value="MdtP/NodT-like"/>
</dbReference>
<dbReference type="Gene3D" id="1.20.1600.10">
    <property type="entry name" value="Outer membrane efflux proteins (OEP)"/>
    <property type="match status" value="1"/>
</dbReference>
<evidence type="ECO:0000313" key="2">
    <source>
        <dbReference type="EMBL" id="PZX11781.1"/>
    </source>
</evidence>
<reference evidence="2 3" key="1">
    <citation type="submission" date="2018-06" db="EMBL/GenBank/DDBJ databases">
        <title>Genomic Encyclopedia of Archaeal and Bacterial Type Strains, Phase II (KMG-II): from individual species to whole genera.</title>
        <authorList>
            <person name="Goeker M."/>
        </authorList>
    </citation>
    <scope>NUCLEOTIDE SEQUENCE [LARGE SCALE GENOMIC DNA]</scope>
    <source>
        <strain evidence="2 3">DSM 22009</strain>
    </source>
</reference>
<name>A0A2W7MVW4_9RHOB</name>
<dbReference type="EMBL" id="QKZL01000029">
    <property type="protein sequence ID" value="PZX11781.1"/>
    <property type="molecule type" value="Genomic_DNA"/>
</dbReference>
<feature type="chain" id="PRO_5016029200" evidence="1">
    <location>
        <begin position="23"/>
        <end position="486"/>
    </location>
</feature>
<dbReference type="Proteomes" id="UP000248916">
    <property type="component" value="Unassembled WGS sequence"/>
</dbReference>
<accession>A0A2W7MVW4</accession>
<dbReference type="GO" id="GO:0015562">
    <property type="term" value="F:efflux transmembrane transporter activity"/>
    <property type="evidence" value="ECO:0007669"/>
    <property type="project" value="InterPro"/>
</dbReference>
<protein>
    <submittedName>
        <fullName evidence="2">Outer membrane protein TolC</fullName>
    </submittedName>
</protein>
<evidence type="ECO:0000313" key="3">
    <source>
        <dbReference type="Proteomes" id="UP000248916"/>
    </source>
</evidence>
<dbReference type="PANTHER" id="PTHR30203:SF24">
    <property type="entry name" value="BLR4935 PROTEIN"/>
    <property type="match status" value="1"/>
</dbReference>
<comment type="caution">
    <text evidence="2">The sequence shown here is derived from an EMBL/GenBank/DDBJ whole genome shotgun (WGS) entry which is preliminary data.</text>
</comment>
<proteinExistence type="predicted"/>
<organism evidence="2 3">
    <name type="scientific">Palleronia aestuarii</name>
    <dbReference type="NCBI Taxonomy" id="568105"/>
    <lineage>
        <taxon>Bacteria</taxon>
        <taxon>Pseudomonadati</taxon>
        <taxon>Pseudomonadota</taxon>
        <taxon>Alphaproteobacteria</taxon>
        <taxon>Rhodobacterales</taxon>
        <taxon>Roseobacteraceae</taxon>
        <taxon>Palleronia</taxon>
    </lineage>
</organism>
<dbReference type="RefSeq" id="WP_111538864.1">
    <property type="nucleotide sequence ID" value="NZ_QKZL01000029.1"/>
</dbReference>
<dbReference type="SUPFAM" id="SSF56954">
    <property type="entry name" value="Outer membrane efflux proteins (OEP)"/>
    <property type="match status" value="1"/>
</dbReference>
<dbReference type="AlphaFoldDB" id="A0A2W7MVW4"/>
<dbReference type="PROSITE" id="PS51257">
    <property type="entry name" value="PROKAR_LIPOPROTEIN"/>
    <property type="match status" value="1"/>
</dbReference>
<sequence>MLRSGVKLAIFAPLLLGACATALPPGITDSRAGFATVDARTRTATGQQATLTQTREQAAAVNRRVHGLVHQKTISADTAVQVALLNNKGLQASYASIGLSAAEVWQEATPENPVVSVGVLGIGAPELGLYRSLEALIGTNLLSARTRKQRVAVASAAFQEAQLEAVVDTLTLANSTRQAWIEAVGAFETVQYLQRASVAADASSELAARLGETGSLNKAGQAREQAFTAELAGQLARARLNAALAKEDLTRLMGLWGTEVDYYVPDALPALPGRLSVPQSVERAALANRVDLEVAQLGLAATARAFGLTDATRILTDLELVAGVEAEREVEEGDTETVTTPQVELAFAIPIYDSGRARLRRAELAYLQAANVLAERAVNVRSEARAAETDYRSSHRIARHYRDVVVPLRETIEEEALLSYSGMITNTFELLIDTREKLASELEAAEAKRDFWIASANLTAAIYGGGADADGEDVDIELAGGGEAEE</sequence>
<gene>
    <name evidence="2" type="ORF">LX81_03858</name>
</gene>
<dbReference type="OrthoDB" id="237412at2"/>
<dbReference type="PANTHER" id="PTHR30203">
    <property type="entry name" value="OUTER MEMBRANE CATION EFFLUX PROTEIN"/>
    <property type="match status" value="1"/>
</dbReference>
<feature type="signal peptide" evidence="1">
    <location>
        <begin position="1"/>
        <end position="22"/>
    </location>
</feature>
<keyword evidence="3" id="KW-1185">Reference proteome</keyword>
<keyword evidence="1" id="KW-0732">Signal</keyword>
<evidence type="ECO:0000256" key="1">
    <source>
        <dbReference type="SAM" id="SignalP"/>
    </source>
</evidence>